<evidence type="ECO:0000256" key="6">
    <source>
        <dbReference type="ARBA" id="ARBA00035024"/>
    </source>
</evidence>
<evidence type="ECO:0000256" key="4">
    <source>
        <dbReference type="ARBA" id="ARBA00022679"/>
    </source>
</evidence>
<dbReference type="SUPFAM" id="SSF51690">
    <property type="entry name" value="Nicotinate/Quinolinate PRTase C-terminal domain-like"/>
    <property type="match status" value="1"/>
</dbReference>
<organism evidence="11 12">
    <name type="scientific">Dimargaris verticillata</name>
    <dbReference type="NCBI Taxonomy" id="2761393"/>
    <lineage>
        <taxon>Eukaryota</taxon>
        <taxon>Fungi</taxon>
        <taxon>Fungi incertae sedis</taxon>
        <taxon>Zoopagomycota</taxon>
        <taxon>Kickxellomycotina</taxon>
        <taxon>Dimargaritomycetes</taxon>
        <taxon>Dimargaritales</taxon>
        <taxon>Dimargaritaceae</taxon>
        <taxon>Dimargaris</taxon>
    </lineage>
</organism>
<evidence type="ECO:0000259" key="10">
    <source>
        <dbReference type="Pfam" id="PF18127"/>
    </source>
</evidence>
<comment type="catalytic activity">
    <reaction evidence="8">
        <text>beta-nicotinamide D-ribonucleotide + diphosphate = 5-phospho-alpha-D-ribose 1-diphosphate + nicotinamide + H(+)</text>
        <dbReference type="Rhea" id="RHEA:16149"/>
        <dbReference type="ChEBI" id="CHEBI:14649"/>
        <dbReference type="ChEBI" id="CHEBI:15378"/>
        <dbReference type="ChEBI" id="CHEBI:17154"/>
        <dbReference type="ChEBI" id="CHEBI:33019"/>
        <dbReference type="ChEBI" id="CHEBI:58017"/>
        <dbReference type="EC" id="2.4.2.12"/>
    </reaction>
    <physiologicalReaction direction="right-to-left" evidence="8">
        <dbReference type="Rhea" id="RHEA:16151"/>
    </physiologicalReaction>
</comment>
<dbReference type="InterPro" id="IPR016471">
    <property type="entry name" value="Nicotinamide_PRibTrfase"/>
</dbReference>
<keyword evidence="3" id="KW-0328">Glycosyltransferase</keyword>
<dbReference type="Proteomes" id="UP001151582">
    <property type="component" value="Unassembled WGS sequence"/>
</dbReference>
<dbReference type="PANTHER" id="PTHR43816:SF1">
    <property type="entry name" value="NICOTINAMIDE PHOSPHORIBOSYLTRANSFERASE"/>
    <property type="match status" value="1"/>
</dbReference>
<dbReference type="OrthoDB" id="193380at2759"/>
<dbReference type="Gene3D" id="3.20.20.70">
    <property type="entry name" value="Aldolase class I"/>
    <property type="match status" value="1"/>
</dbReference>
<comment type="similarity">
    <text evidence="1">Belongs to the NAPRTase family.</text>
</comment>
<evidence type="ECO:0000259" key="9">
    <source>
        <dbReference type="Pfam" id="PF04095"/>
    </source>
</evidence>
<evidence type="ECO:0000256" key="1">
    <source>
        <dbReference type="ARBA" id="ARBA00010897"/>
    </source>
</evidence>
<dbReference type="EC" id="2.4.2.12" evidence="6"/>
<accession>A0A9W8B6C5</accession>
<evidence type="ECO:0000256" key="7">
    <source>
        <dbReference type="ARBA" id="ARBA00035036"/>
    </source>
</evidence>
<proteinExistence type="inferred from homology"/>
<dbReference type="InterPro" id="IPR013785">
    <property type="entry name" value="Aldolase_TIM"/>
</dbReference>
<dbReference type="InterPro" id="IPR041525">
    <property type="entry name" value="N/Namide_PRibTrfase"/>
</dbReference>
<evidence type="ECO:0000256" key="5">
    <source>
        <dbReference type="ARBA" id="ARBA00035007"/>
    </source>
</evidence>
<dbReference type="GO" id="GO:0009435">
    <property type="term" value="P:NAD+ biosynthetic process"/>
    <property type="evidence" value="ECO:0007669"/>
    <property type="project" value="InterPro"/>
</dbReference>
<name>A0A9W8B6C5_9FUNG</name>
<comment type="caution">
    <text evidence="11">The sequence shown here is derived from an EMBL/GenBank/DDBJ whole genome shotgun (WGS) entry which is preliminary data.</text>
</comment>
<reference evidence="11" key="1">
    <citation type="submission" date="2022-07" db="EMBL/GenBank/DDBJ databases">
        <title>Phylogenomic reconstructions and comparative analyses of Kickxellomycotina fungi.</title>
        <authorList>
            <person name="Reynolds N.K."/>
            <person name="Stajich J.E."/>
            <person name="Barry K."/>
            <person name="Grigoriev I.V."/>
            <person name="Crous P."/>
            <person name="Smith M.E."/>
        </authorList>
    </citation>
    <scope>NUCLEOTIDE SEQUENCE</scope>
    <source>
        <strain evidence="11">RSA 567</strain>
    </source>
</reference>
<keyword evidence="12" id="KW-1185">Reference proteome</keyword>
<feature type="domain" description="Nicotinamide phosphoribosyltransferase N-terminal" evidence="10">
    <location>
        <begin position="10"/>
        <end position="103"/>
    </location>
</feature>
<feature type="domain" description="Nicotinate/nicotinamide phosphoribosyltransferase" evidence="9">
    <location>
        <begin position="185"/>
        <end position="387"/>
    </location>
</feature>
<dbReference type="AlphaFoldDB" id="A0A9W8B6C5"/>
<evidence type="ECO:0000256" key="8">
    <source>
        <dbReference type="ARBA" id="ARBA00047835"/>
    </source>
</evidence>
<dbReference type="PIRSF" id="PIRSF005943">
    <property type="entry name" value="NMPRT"/>
    <property type="match status" value="1"/>
</dbReference>
<protein>
    <recommendedName>
        <fullName evidence="7">Nicotinamide phosphoribosyltransferase</fullName>
        <ecNumber evidence="6">2.4.2.12</ecNumber>
    </recommendedName>
</protein>
<sequence length="445" mass="49297">MSRLFALPMAVLTDSYKVTHTFMYPDAQKMVAYGEFRASFDRDPEDTRIVFYGIRYIIENYIAVKWTMEEDYFAHRCNCDDMVLVEWHNQVVEEHDGYFPAKIEGLPEGSVVYPHVPIYQITTFKAFAPLITYLETLLTLVWYPTTVATLSRRVRDLIEEAFDKSTEASKFGLLGSVEQSIIGGCAHLVNFDGSDTLSAAYYAQFHLNDGHPVATSIPATEHSVMTAYHSEREALRTLITKFGDNVCACVMDSYDYAYALEKILPSVASEKLERGGFLVLRPDSGDPLTAVLMGLRIGGSVFQVLRGCGVIQGDGVSYGKIKAILKGILDAGYAADNVAFGMGGGLLQKVNRDTMSFATKLSHITYADGTPRDVMKYPKTDASKVSLPGELAVITNDEQSEQGIELALWTQSWARSSPHSLPPPTSLRIEAGDRVRIPSVFPLMD</sequence>
<dbReference type="InterPro" id="IPR036068">
    <property type="entry name" value="Nicotinate_pribotase-like_C"/>
</dbReference>
<evidence type="ECO:0000256" key="3">
    <source>
        <dbReference type="ARBA" id="ARBA00022676"/>
    </source>
</evidence>
<keyword evidence="4" id="KW-0808">Transferase</keyword>
<evidence type="ECO:0000313" key="12">
    <source>
        <dbReference type="Proteomes" id="UP001151582"/>
    </source>
</evidence>
<keyword evidence="2" id="KW-0662">Pyridine nucleotide biosynthesis</keyword>
<dbReference type="Pfam" id="PF18127">
    <property type="entry name" value="NAMPT_N"/>
    <property type="match status" value="1"/>
</dbReference>
<evidence type="ECO:0000313" key="11">
    <source>
        <dbReference type="EMBL" id="KAJ1984516.1"/>
    </source>
</evidence>
<dbReference type="InterPro" id="IPR041529">
    <property type="entry name" value="DUF5598"/>
</dbReference>
<dbReference type="GO" id="GO:0047280">
    <property type="term" value="F:nicotinamide phosphoribosyltransferase activity"/>
    <property type="evidence" value="ECO:0007669"/>
    <property type="project" value="UniProtKB-EC"/>
</dbReference>
<evidence type="ECO:0000256" key="2">
    <source>
        <dbReference type="ARBA" id="ARBA00022642"/>
    </source>
</evidence>
<gene>
    <name evidence="11" type="ORF">H4R34_000602</name>
</gene>
<dbReference type="PANTHER" id="PTHR43816">
    <property type="entry name" value="NICOTINAMIDE PHOSPHORIBOSYLTRANSFERASE"/>
    <property type="match status" value="1"/>
</dbReference>
<dbReference type="EMBL" id="JANBQB010000017">
    <property type="protein sequence ID" value="KAJ1984516.1"/>
    <property type="molecule type" value="Genomic_DNA"/>
</dbReference>
<dbReference type="Pfam" id="PF04095">
    <property type="entry name" value="NAPRTase"/>
    <property type="match status" value="1"/>
</dbReference>
<comment type="pathway">
    <text evidence="5">Cofactor biosynthesis; NAD(+) biosynthesis; nicotinamide D-ribonucleotide from 5-phospho-alpha-D-ribose 1-diphosphate and nicotinamide: step 1/1.</text>
</comment>